<feature type="transmembrane region" description="Helical" evidence="6">
    <location>
        <begin position="523"/>
        <end position="544"/>
    </location>
</feature>
<evidence type="ECO:0000256" key="2">
    <source>
        <dbReference type="ARBA" id="ARBA00022448"/>
    </source>
</evidence>
<evidence type="ECO:0000256" key="3">
    <source>
        <dbReference type="ARBA" id="ARBA00022692"/>
    </source>
</evidence>
<proteinExistence type="inferred from homology"/>
<dbReference type="PANTHER" id="PTHR11660:SF57">
    <property type="entry name" value="SOLUTE CARRIER FAMILY 40 MEMBER"/>
    <property type="match status" value="1"/>
</dbReference>
<dbReference type="GO" id="GO:0016020">
    <property type="term" value="C:membrane"/>
    <property type="evidence" value="ECO:0007669"/>
    <property type="project" value="UniProtKB-SubCell"/>
</dbReference>
<feature type="transmembrane region" description="Helical" evidence="6">
    <location>
        <begin position="197"/>
        <end position="214"/>
    </location>
</feature>
<evidence type="ECO:0000256" key="7">
    <source>
        <dbReference type="SAM" id="MobiDB-lite"/>
    </source>
</evidence>
<evidence type="ECO:0000256" key="4">
    <source>
        <dbReference type="ARBA" id="ARBA00022989"/>
    </source>
</evidence>
<feature type="transmembrane region" description="Helical" evidence="6">
    <location>
        <begin position="220"/>
        <end position="239"/>
    </location>
</feature>
<evidence type="ECO:0000256" key="6">
    <source>
        <dbReference type="RuleBase" id="RU365065"/>
    </source>
</evidence>
<feature type="region of interest" description="Disordered" evidence="7">
    <location>
        <begin position="386"/>
        <end position="411"/>
    </location>
</feature>
<comment type="caution">
    <text evidence="6">Lacks conserved residue(s) required for the propagation of feature annotation.</text>
</comment>
<dbReference type="GO" id="GO:0005381">
    <property type="term" value="F:iron ion transmembrane transporter activity"/>
    <property type="evidence" value="ECO:0007669"/>
    <property type="project" value="UniProtKB-UniRule"/>
</dbReference>
<dbReference type="Pfam" id="PF06963">
    <property type="entry name" value="FPN1"/>
    <property type="match status" value="2"/>
</dbReference>
<keyword evidence="6" id="KW-0406">Ion transport</keyword>
<feature type="transmembrane region" description="Helical" evidence="6">
    <location>
        <begin position="550"/>
        <end position="572"/>
    </location>
</feature>
<dbReference type="AlphaFoldDB" id="A0AA39CBH2"/>
<name>A0AA39CBH2_9EURO</name>
<reference evidence="8" key="1">
    <citation type="submission" date="2022-10" db="EMBL/GenBank/DDBJ databases">
        <title>Culturing micro-colonial fungi from biological soil crusts in the Mojave desert and describing Neophaeococcomyces mojavensis, and introducing the new genera and species Taxawa tesnikishii.</title>
        <authorList>
            <person name="Kurbessoian T."/>
            <person name="Stajich J.E."/>
        </authorList>
    </citation>
    <scope>NUCLEOTIDE SEQUENCE</scope>
    <source>
        <strain evidence="8">TK_41</strain>
    </source>
</reference>
<dbReference type="EMBL" id="JAPDRK010000027">
    <property type="protein sequence ID" value="KAJ9602313.1"/>
    <property type="molecule type" value="Genomic_DNA"/>
</dbReference>
<feature type="transmembrane region" description="Helical" evidence="6">
    <location>
        <begin position="479"/>
        <end position="502"/>
    </location>
</feature>
<keyword evidence="2 6" id="KW-0813">Transport</keyword>
<feature type="transmembrane region" description="Helical" evidence="6">
    <location>
        <begin position="112"/>
        <end position="135"/>
    </location>
</feature>
<evidence type="ECO:0000256" key="5">
    <source>
        <dbReference type="ARBA" id="ARBA00023136"/>
    </source>
</evidence>
<sequence length="585" mass="64479">MSSSRQDDRAQNEFITSPHQAYSLAEDTTKHGLAHDDELTQGQAWCLYLSHFLSMWNSRTYEYGAIVFIQAAFPGNLLASSINGIAETVCVIVSSSALGRWVDASPTRLRPLLLTILANRTTLVACCILWLLLFWTANESLRKVMFAGILVLGMVEKASRMANILSMERDWVPTLANVDDEDYSLTHMNTVMRRIDIGCKFLAPLAISGVVALINPAPAAMAIAIVSSTTLAVEVWTAMRVWKNNDRLRAAKGEEKSTSGGLELNGIFQPGLQTNSHDGQIFQHLLAKGAEVLTSARSIVQDHIEGLQYYFGTTVWLPSLVVAVMHASVLAWSGTLITWLLNENFSLGEITVAKGVGSVFEIGSTLMFPWAVSVFSATRTETSAGGSYQMIERRNMDDDDERDNEQDLRSPNELHAAVTEKSQFISSRDLHIGVVKAAQMAITSLFIFLIPAVIALFYLNRRLAGEHPESDGTAKSPLATDTTLAVTFFLSLSFSFLGRWTYDLAVTQLTQMLIPATHRSSFGGVEQAIVSCVSLIHWIAAAIWHQQEDFVWLALGSFCAIAVATAAFRWWVGRWIRNTALHSAH</sequence>
<comment type="caution">
    <text evidence="8">The sequence shown here is derived from an EMBL/GenBank/DDBJ whole genome shotgun (WGS) entry which is preliminary data.</text>
</comment>
<keyword evidence="4 6" id="KW-1133">Transmembrane helix</keyword>
<evidence type="ECO:0000313" key="9">
    <source>
        <dbReference type="Proteomes" id="UP001172673"/>
    </source>
</evidence>
<accession>A0AA39CBH2</accession>
<evidence type="ECO:0000313" key="8">
    <source>
        <dbReference type="EMBL" id="KAJ9602313.1"/>
    </source>
</evidence>
<comment type="function">
    <text evidence="6">May be involved in iron transport and iron homeostasis.</text>
</comment>
<dbReference type="PANTHER" id="PTHR11660">
    <property type="entry name" value="SOLUTE CARRIER FAMILY 40 MEMBER"/>
    <property type="match status" value="1"/>
</dbReference>
<dbReference type="InterPro" id="IPR009716">
    <property type="entry name" value="Ferroportin-1"/>
</dbReference>
<comment type="similarity">
    <text evidence="6">Belongs to the ferroportin (FP) (TC 2.A.100) family. SLC40A subfamily.</text>
</comment>
<gene>
    <name evidence="8" type="ORF">H2200_013168</name>
</gene>
<keyword evidence="9" id="KW-1185">Reference proteome</keyword>
<feature type="transmembrane region" description="Helical" evidence="6">
    <location>
        <begin position="437"/>
        <end position="459"/>
    </location>
</feature>
<organism evidence="8 9">
    <name type="scientific">Cladophialophora chaetospira</name>
    <dbReference type="NCBI Taxonomy" id="386627"/>
    <lineage>
        <taxon>Eukaryota</taxon>
        <taxon>Fungi</taxon>
        <taxon>Dikarya</taxon>
        <taxon>Ascomycota</taxon>
        <taxon>Pezizomycotina</taxon>
        <taxon>Eurotiomycetes</taxon>
        <taxon>Chaetothyriomycetidae</taxon>
        <taxon>Chaetothyriales</taxon>
        <taxon>Herpotrichiellaceae</taxon>
        <taxon>Cladophialophora</taxon>
    </lineage>
</organism>
<keyword evidence="5 6" id="KW-0472">Membrane</keyword>
<comment type="subcellular location">
    <subcellularLocation>
        <location evidence="1 6">Membrane</location>
        <topology evidence="1 6">Multi-pass membrane protein</topology>
    </subcellularLocation>
</comment>
<protein>
    <recommendedName>
        <fullName evidence="6">Solute carrier family 40 member</fullName>
    </recommendedName>
</protein>
<dbReference type="Proteomes" id="UP001172673">
    <property type="component" value="Unassembled WGS sequence"/>
</dbReference>
<keyword evidence="3 6" id="KW-0812">Transmembrane</keyword>
<evidence type="ECO:0000256" key="1">
    <source>
        <dbReference type="ARBA" id="ARBA00004141"/>
    </source>
</evidence>